<dbReference type="eggNOG" id="COG0680">
    <property type="taxonomic scope" value="Bacteria"/>
</dbReference>
<dbReference type="KEGG" id="naz:Aazo_4247"/>
<dbReference type="PANTHER" id="PTHR30302">
    <property type="entry name" value="HYDROGENASE 1 MATURATION PROTEASE"/>
    <property type="match status" value="1"/>
</dbReference>
<dbReference type="InterPro" id="IPR000671">
    <property type="entry name" value="Peptidase_A31"/>
</dbReference>
<dbReference type="GO" id="GO:0016485">
    <property type="term" value="P:protein processing"/>
    <property type="evidence" value="ECO:0007669"/>
    <property type="project" value="TreeGrafter"/>
</dbReference>
<protein>
    <submittedName>
        <fullName evidence="1">Hydrogenase maturation protease</fullName>
    </submittedName>
</protein>
<gene>
    <name evidence="1" type="ordered locus">Aazo_4247</name>
</gene>
<accession>D7DW60</accession>
<dbReference type="CDD" id="cd06066">
    <property type="entry name" value="H2MP_NAD-link-bidir"/>
    <property type="match status" value="1"/>
</dbReference>
<dbReference type="GO" id="GO:0008047">
    <property type="term" value="F:enzyme activator activity"/>
    <property type="evidence" value="ECO:0007669"/>
    <property type="project" value="InterPro"/>
</dbReference>
<dbReference type="InterPro" id="IPR023430">
    <property type="entry name" value="Pept_HybD-like_dom_sf"/>
</dbReference>
<evidence type="ECO:0000313" key="1">
    <source>
        <dbReference type="EMBL" id="ADI65631.1"/>
    </source>
</evidence>
<keyword evidence="1" id="KW-0645">Protease</keyword>
<proteinExistence type="predicted"/>
<evidence type="ECO:0000313" key="2">
    <source>
        <dbReference type="Proteomes" id="UP000001511"/>
    </source>
</evidence>
<dbReference type="STRING" id="551115.Aazo_4247"/>
<dbReference type="AlphaFoldDB" id="D7DW60"/>
<dbReference type="PANTHER" id="PTHR30302:SF5">
    <property type="entry name" value="SLR1876 PROTEIN"/>
    <property type="match status" value="1"/>
</dbReference>
<organism evidence="1 2">
    <name type="scientific">Nostoc azollae (strain 0708)</name>
    <name type="common">Anabaena azollae (strain 0708)</name>
    <dbReference type="NCBI Taxonomy" id="551115"/>
    <lineage>
        <taxon>Bacteria</taxon>
        <taxon>Bacillati</taxon>
        <taxon>Cyanobacteriota</taxon>
        <taxon>Cyanophyceae</taxon>
        <taxon>Nostocales</taxon>
        <taxon>Nostocaceae</taxon>
        <taxon>Trichormus</taxon>
    </lineage>
</organism>
<dbReference type="Gene3D" id="3.40.50.1450">
    <property type="entry name" value="HybD-like"/>
    <property type="match status" value="1"/>
</dbReference>
<dbReference type="Proteomes" id="UP000001511">
    <property type="component" value="Chromosome"/>
</dbReference>
<name>D7DW60_NOSA0</name>
<keyword evidence="2" id="KW-1185">Reference proteome</keyword>
<dbReference type="EMBL" id="CP002059">
    <property type="protein sequence ID" value="ADI65631.1"/>
    <property type="molecule type" value="Genomic_DNA"/>
</dbReference>
<dbReference type="RefSeq" id="WP_013192642.1">
    <property type="nucleotide sequence ID" value="NC_014248.1"/>
</dbReference>
<keyword evidence="1" id="KW-0378">Hydrolase</keyword>
<dbReference type="HOGENOM" id="CLU_099037_6_1_3"/>
<dbReference type="MEROPS" id="A31.004"/>
<dbReference type="GO" id="GO:0004175">
    <property type="term" value="F:endopeptidase activity"/>
    <property type="evidence" value="ECO:0007669"/>
    <property type="project" value="TreeGrafter"/>
</dbReference>
<dbReference type="SUPFAM" id="SSF53163">
    <property type="entry name" value="HybD-like"/>
    <property type="match status" value="1"/>
</dbReference>
<sequence>MPKTAMVIGYGNELLGDDAIGNRIANAIESWHLLTVKSLAVHQFTPELAENLAKTDLAIFVDACINSEPLDIQLRSLLLDISNAVNGHIGNPRSLLALTESVYGHCPPAWLVTVPGFNFEMSDCISPSAEKGMLIALIKIIQLLPKCDKLWMQCEQKTGDSGQVTVNSEETDN</sequence>
<reference evidence="1 2" key="1">
    <citation type="journal article" date="2010" name="PLoS ONE">
        <title>Genome erosion in a nitrogen-fixing vertically transmitted endosymbiotic multicellular cyanobacterium.</title>
        <authorList>
            <person name="Ran L."/>
            <person name="Larsson J."/>
            <person name="Vigil-Stenman T."/>
            <person name="Nylander J.A."/>
            <person name="Ininbergs K."/>
            <person name="Zheng W.W."/>
            <person name="Lapidus A."/>
            <person name="Lowry S."/>
            <person name="Haselkorn R."/>
            <person name="Bergman B."/>
        </authorList>
    </citation>
    <scope>NUCLEOTIDE SEQUENCE [LARGE SCALE GENOMIC DNA]</scope>
    <source>
        <strain evidence="1 2">0708</strain>
    </source>
</reference>